<keyword evidence="2" id="KW-0732">Signal</keyword>
<feature type="signal peptide" evidence="2">
    <location>
        <begin position="1"/>
        <end position="26"/>
    </location>
</feature>
<evidence type="ECO:0000313" key="4">
    <source>
        <dbReference type="Proteomes" id="UP001519460"/>
    </source>
</evidence>
<feature type="non-terminal residue" evidence="3">
    <location>
        <position position="1"/>
    </location>
</feature>
<dbReference type="EMBL" id="JACVVK020000364">
    <property type="protein sequence ID" value="KAK7476813.1"/>
    <property type="molecule type" value="Genomic_DNA"/>
</dbReference>
<organism evidence="3 4">
    <name type="scientific">Batillaria attramentaria</name>
    <dbReference type="NCBI Taxonomy" id="370345"/>
    <lineage>
        <taxon>Eukaryota</taxon>
        <taxon>Metazoa</taxon>
        <taxon>Spiralia</taxon>
        <taxon>Lophotrochozoa</taxon>
        <taxon>Mollusca</taxon>
        <taxon>Gastropoda</taxon>
        <taxon>Caenogastropoda</taxon>
        <taxon>Sorbeoconcha</taxon>
        <taxon>Cerithioidea</taxon>
        <taxon>Batillariidae</taxon>
        <taxon>Batillaria</taxon>
    </lineage>
</organism>
<gene>
    <name evidence="3" type="ORF">BaRGS_00031895</name>
</gene>
<evidence type="ECO:0000313" key="3">
    <source>
        <dbReference type="EMBL" id="KAK7476813.1"/>
    </source>
</evidence>
<feature type="chain" id="PRO_5044894491" evidence="2">
    <location>
        <begin position="27"/>
        <end position="215"/>
    </location>
</feature>
<dbReference type="AlphaFoldDB" id="A0ABD0JP32"/>
<keyword evidence="4" id="KW-1185">Reference proteome</keyword>
<dbReference type="Proteomes" id="UP001519460">
    <property type="component" value="Unassembled WGS sequence"/>
</dbReference>
<evidence type="ECO:0000256" key="2">
    <source>
        <dbReference type="SAM" id="SignalP"/>
    </source>
</evidence>
<protein>
    <submittedName>
        <fullName evidence="3">Uncharacterized protein</fullName>
    </submittedName>
</protein>
<name>A0ABD0JP32_9CAEN</name>
<comment type="caution">
    <text evidence="3">The sequence shown here is derived from an EMBL/GenBank/DDBJ whole genome shotgun (WGS) entry which is preliminary data.</text>
</comment>
<proteinExistence type="predicted"/>
<accession>A0ABD0JP32</accession>
<evidence type="ECO:0000256" key="1">
    <source>
        <dbReference type="SAM" id="MobiDB-lite"/>
    </source>
</evidence>
<sequence>GMSCIMLTRSWKVIVIFGALWMQTFGSESTECIYSLDFPSLDGTTTVGVQEHSVIQLPFRLNTTCDLHENLTIDVSQSGPNDFPALICGIWQIDGSCEARDKTCSCTKEPGYYVFTRTARMSDKGASVSAIGASEAATDYEGYLVPVQAKKGADAGGLISPARVSSEDVSDSYERPVNPDYTTPNPVYQPLRHLYETVRQWRHSKRDSRSLDQDK</sequence>
<reference evidence="3 4" key="1">
    <citation type="journal article" date="2023" name="Sci. Data">
        <title>Genome assembly of the Korean intertidal mud-creeper Batillaria attramentaria.</title>
        <authorList>
            <person name="Patra A.K."/>
            <person name="Ho P.T."/>
            <person name="Jun S."/>
            <person name="Lee S.J."/>
            <person name="Kim Y."/>
            <person name="Won Y.J."/>
        </authorList>
    </citation>
    <scope>NUCLEOTIDE SEQUENCE [LARGE SCALE GENOMIC DNA]</scope>
    <source>
        <strain evidence="3">Wonlab-2016</strain>
    </source>
</reference>
<feature type="region of interest" description="Disordered" evidence="1">
    <location>
        <begin position="157"/>
        <end position="189"/>
    </location>
</feature>